<dbReference type="EMBL" id="GBRH01164655">
    <property type="protein sequence ID" value="JAE33241.1"/>
    <property type="molecule type" value="Transcribed_RNA"/>
</dbReference>
<name>A0A0A9HEG2_ARUDO</name>
<reference evidence="1" key="2">
    <citation type="journal article" date="2015" name="Data Brief">
        <title>Shoot transcriptome of the giant reed, Arundo donax.</title>
        <authorList>
            <person name="Barrero R.A."/>
            <person name="Guerrero F.D."/>
            <person name="Moolhuijzen P."/>
            <person name="Goolsby J.A."/>
            <person name="Tidwell J."/>
            <person name="Bellgard S.E."/>
            <person name="Bellgard M.I."/>
        </authorList>
    </citation>
    <scope>NUCLEOTIDE SEQUENCE</scope>
    <source>
        <tissue evidence="1">Shoot tissue taken approximately 20 cm above the soil surface</tissue>
    </source>
</reference>
<proteinExistence type="predicted"/>
<protein>
    <submittedName>
        <fullName evidence="1">Uncharacterized protein</fullName>
    </submittedName>
</protein>
<reference evidence="1" key="1">
    <citation type="submission" date="2014-09" db="EMBL/GenBank/DDBJ databases">
        <authorList>
            <person name="Magalhaes I.L.F."/>
            <person name="Oliveira U."/>
            <person name="Santos F.R."/>
            <person name="Vidigal T.H.D.A."/>
            <person name="Brescovit A.D."/>
            <person name="Santos A.J."/>
        </authorList>
    </citation>
    <scope>NUCLEOTIDE SEQUENCE</scope>
    <source>
        <tissue evidence="1">Shoot tissue taken approximately 20 cm above the soil surface</tissue>
    </source>
</reference>
<organism evidence="1">
    <name type="scientific">Arundo donax</name>
    <name type="common">Giant reed</name>
    <name type="synonym">Donax arundinaceus</name>
    <dbReference type="NCBI Taxonomy" id="35708"/>
    <lineage>
        <taxon>Eukaryota</taxon>
        <taxon>Viridiplantae</taxon>
        <taxon>Streptophyta</taxon>
        <taxon>Embryophyta</taxon>
        <taxon>Tracheophyta</taxon>
        <taxon>Spermatophyta</taxon>
        <taxon>Magnoliopsida</taxon>
        <taxon>Liliopsida</taxon>
        <taxon>Poales</taxon>
        <taxon>Poaceae</taxon>
        <taxon>PACMAD clade</taxon>
        <taxon>Arundinoideae</taxon>
        <taxon>Arundineae</taxon>
        <taxon>Arundo</taxon>
    </lineage>
</organism>
<evidence type="ECO:0000313" key="1">
    <source>
        <dbReference type="EMBL" id="JAE33241.1"/>
    </source>
</evidence>
<sequence>MNSLYDVALLQTINATVILDFQSFGYFLVGKEKIFSIILRWHQYI</sequence>
<dbReference type="AlphaFoldDB" id="A0A0A9HEG2"/>
<accession>A0A0A9HEG2</accession>